<keyword evidence="1" id="KW-0472">Membrane</keyword>
<keyword evidence="1" id="KW-0812">Transmembrane</keyword>
<keyword evidence="1" id="KW-1133">Transmembrane helix</keyword>
<evidence type="ECO:0000313" key="2">
    <source>
        <dbReference type="EMBL" id="KAG1799283.1"/>
    </source>
</evidence>
<sequence length="185" mass="20979">MYDKSSRKEAGFDREQRWWPYESVGTKSAPSVDEGRKMTDKWSLRAPESCPVRGQEVFAVAVPTTRPIGNTCCYRSEVTSRVYDAPAACRAAADAEREIQRFLMLRLNAQLISFVFGGFTLSLLNEFSPPAQRHAQFGVLTSASIVLEALQILKLSYKHWHDRLDFTPYLIAEEVNHTGRYLGMP</sequence>
<dbReference type="AlphaFoldDB" id="A0A9P7DNM6"/>
<protein>
    <submittedName>
        <fullName evidence="2">Uncharacterized protein</fullName>
    </submittedName>
</protein>
<keyword evidence="3" id="KW-1185">Reference proteome</keyword>
<name>A0A9P7DNM6_9AGAM</name>
<accession>A0A9P7DNM6</accession>
<dbReference type="RefSeq" id="XP_041163682.1">
    <property type="nucleotide sequence ID" value="XM_041299798.1"/>
</dbReference>
<proteinExistence type="predicted"/>
<dbReference type="OrthoDB" id="10487061at2759"/>
<dbReference type="Proteomes" id="UP000719766">
    <property type="component" value="Unassembled WGS sequence"/>
</dbReference>
<dbReference type="GeneID" id="64593562"/>
<comment type="caution">
    <text evidence="2">The sequence shown here is derived from an EMBL/GenBank/DDBJ whole genome shotgun (WGS) entry which is preliminary data.</text>
</comment>
<feature type="transmembrane region" description="Helical" evidence="1">
    <location>
        <begin position="107"/>
        <end position="124"/>
    </location>
</feature>
<gene>
    <name evidence="2" type="ORF">HD556DRAFT_1305521</name>
</gene>
<dbReference type="EMBL" id="JABBWE010000011">
    <property type="protein sequence ID" value="KAG1799283.1"/>
    <property type="molecule type" value="Genomic_DNA"/>
</dbReference>
<organism evidence="2 3">
    <name type="scientific">Suillus plorans</name>
    <dbReference type="NCBI Taxonomy" id="116603"/>
    <lineage>
        <taxon>Eukaryota</taxon>
        <taxon>Fungi</taxon>
        <taxon>Dikarya</taxon>
        <taxon>Basidiomycota</taxon>
        <taxon>Agaricomycotina</taxon>
        <taxon>Agaricomycetes</taxon>
        <taxon>Agaricomycetidae</taxon>
        <taxon>Boletales</taxon>
        <taxon>Suillineae</taxon>
        <taxon>Suillaceae</taxon>
        <taxon>Suillus</taxon>
    </lineage>
</organism>
<evidence type="ECO:0000313" key="3">
    <source>
        <dbReference type="Proteomes" id="UP000719766"/>
    </source>
</evidence>
<evidence type="ECO:0000256" key="1">
    <source>
        <dbReference type="SAM" id="Phobius"/>
    </source>
</evidence>
<reference evidence="2" key="1">
    <citation type="journal article" date="2020" name="New Phytol.">
        <title>Comparative genomics reveals dynamic genome evolution in host specialist ectomycorrhizal fungi.</title>
        <authorList>
            <person name="Lofgren L.A."/>
            <person name="Nguyen N.H."/>
            <person name="Vilgalys R."/>
            <person name="Ruytinx J."/>
            <person name="Liao H.L."/>
            <person name="Branco S."/>
            <person name="Kuo A."/>
            <person name="LaButti K."/>
            <person name="Lipzen A."/>
            <person name="Andreopoulos W."/>
            <person name="Pangilinan J."/>
            <person name="Riley R."/>
            <person name="Hundley H."/>
            <person name="Na H."/>
            <person name="Barry K."/>
            <person name="Grigoriev I.V."/>
            <person name="Stajich J.E."/>
            <person name="Kennedy P.G."/>
        </authorList>
    </citation>
    <scope>NUCLEOTIDE SEQUENCE</scope>
    <source>
        <strain evidence="2">S12</strain>
    </source>
</reference>